<dbReference type="InterPro" id="IPR050194">
    <property type="entry name" value="Glycosyltransferase_grp1"/>
</dbReference>
<reference evidence="2 3" key="1">
    <citation type="submission" date="2020-08" db="EMBL/GenBank/DDBJ databases">
        <title>Genomic Encyclopedia of Type Strains, Phase IV (KMG-IV): sequencing the most valuable type-strain genomes for metagenomic binning, comparative biology and taxonomic classification.</title>
        <authorList>
            <person name="Goeker M."/>
        </authorList>
    </citation>
    <scope>NUCLEOTIDE SEQUENCE [LARGE SCALE GENOMIC DNA]</scope>
    <source>
        <strain evidence="2 3">DSM 7465</strain>
    </source>
</reference>
<comment type="caution">
    <text evidence="2">The sequence shown here is derived from an EMBL/GenBank/DDBJ whole genome shotgun (WGS) entry which is preliminary data.</text>
</comment>
<dbReference type="Gene3D" id="3.40.50.2000">
    <property type="entry name" value="Glycogen Phosphorylase B"/>
    <property type="match status" value="2"/>
</dbReference>
<evidence type="ECO:0000259" key="1">
    <source>
        <dbReference type="Pfam" id="PF13439"/>
    </source>
</evidence>
<proteinExistence type="predicted"/>
<dbReference type="AlphaFoldDB" id="A0A840HTQ7"/>
<accession>A0A840HTQ7</accession>
<dbReference type="EMBL" id="JACHOV010000005">
    <property type="protein sequence ID" value="MBB4641313.1"/>
    <property type="molecule type" value="Genomic_DNA"/>
</dbReference>
<dbReference type="Pfam" id="PF13439">
    <property type="entry name" value="Glyco_transf_4"/>
    <property type="match status" value="1"/>
</dbReference>
<dbReference type="RefSeq" id="WP_184475116.1">
    <property type="nucleotide sequence ID" value="NZ_JACHOV010000005.1"/>
</dbReference>
<evidence type="ECO:0000313" key="3">
    <source>
        <dbReference type="Proteomes" id="UP000575068"/>
    </source>
</evidence>
<sequence>MRIMLVTDAWTPQVNGVVRTLQSVRYELERMGHAVEVISPEQYGSLPCPTYPEIRLAVTRAATVGRRIEAFLPDAVHLATEGPLCLSARRWCRRNGIPFTTAYHTHFPDYVARRTRLPASWFWRYIRWFHGPAQAVLVSTRSVRDSLRAHGIAQVRHWGRGVDLGHFSPDAPMPAAFADLPQPIQLYVGRIAVEKNLEAFLSTRQPGSKVIVGDGPARAGLERDWPEAHFLGSMSGRELAGAYAHADVFVFPSRTDTFGLVIIEALACGTPVAAYPVAGPIDILTPQTGAMRESLDDAIAAALVLDRPGCATYGQSFTWQASARQFLEGLAPFNPDLVLDAA</sequence>
<dbReference type="CDD" id="cd03814">
    <property type="entry name" value="GT4-like"/>
    <property type="match status" value="1"/>
</dbReference>
<dbReference type="PANTHER" id="PTHR45947:SF3">
    <property type="entry name" value="SULFOQUINOVOSYL TRANSFERASE SQD2"/>
    <property type="match status" value="1"/>
</dbReference>
<keyword evidence="3" id="KW-1185">Reference proteome</keyword>
<dbReference type="Proteomes" id="UP000575068">
    <property type="component" value="Unassembled WGS sequence"/>
</dbReference>
<dbReference type="SUPFAM" id="SSF53756">
    <property type="entry name" value="UDP-Glycosyltransferase/glycogen phosphorylase"/>
    <property type="match status" value="1"/>
</dbReference>
<feature type="domain" description="Glycosyltransferase subfamily 4-like N-terminal" evidence="1">
    <location>
        <begin position="14"/>
        <end position="164"/>
    </location>
</feature>
<name>A0A840HTQ7_9SPHN</name>
<dbReference type="InterPro" id="IPR028098">
    <property type="entry name" value="Glyco_trans_4-like_N"/>
</dbReference>
<dbReference type="Pfam" id="PF13692">
    <property type="entry name" value="Glyco_trans_1_4"/>
    <property type="match status" value="1"/>
</dbReference>
<gene>
    <name evidence="2" type="ORF">HNQ99_001618</name>
</gene>
<evidence type="ECO:0000313" key="2">
    <source>
        <dbReference type="EMBL" id="MBB4641313.1"/>
    </source>
</evidence>
<keyword evidence="2" id="KW-0808">Transferase</keyword>
<dbReference type="GO" id="GO:0016757">
    <property type="term" value="F:glycosyltransferase activity"/>
    <property type="evidence" value="ECO:0007669"/>
    <property type="project" value="UniProtKB-ARBA"/>
</dbReference>
<organism evidence="2 3">
    <name type="scientific">Rhizorhapis suberifaciens</name>
    <name type="common">corky root of lettuce</name>
    <dbReference type="NCBI Taxonomy" id="13656"/>
    <lineage>
        <taxon>Bacteria</taxon>
        <taxon>Pseudomonadati</taxon>
        <taxon>Pseudomonadota</taxon>
        <taxon>Alphaproteobacteria</taxon>
        <taxon>Sphingomonadales</taxon>
        <taxon>Sphingomonadaceae</taxon>
        <taxon>Rhizorhapis</taxon>
    </lineage>
</organism>
<protein>
    <submittedName>
        <fullName evidence="2">Glycosyltransferase involved in cell wall biosynthesis</fullName>
    </submittedName>
</protein>
<dbReference type="PANTHER" id="PTHR45947">
    <property type="entry name" value="SULFOQUINOVOSYL TRANSFERASE SQD2"/>
    <property type="match status" value="1"/>
</dbReference>